<dbReference type="Gene3D" id="3.30.450.150">
    <property type="entry name" value="Haem-degrading domain"/>
    <property type="match status" value="1"/>
</dbReference>
<dbReference type="RefSeq" id="WP_066240491.1">
    <property type="nucleotide sequence ID" value="NZ_LSGP01000017.1"/>
</dbReference>
<dbReference type="Pfam" id="PF03928">
    <property type="entry name" value="HbpS-like"/>
    <property type="match status" value="1"/>
</dbReference>
<dbReference type="InterPro" id="IPR038084">
    <property type="entry name" value="PduO/GlcC-like_sf"/>
</dbReference>
<dbReference type="InterPro" id="IPR005624">
    <property type="entry name" value="PduO/GlcC-like"/>
</dbReference>
<dbReference type="InterPro" id="IPR052517">
    <property type="entry name" value="GlcG_carb_metab_protein"/>
</dbReference>
<sequence>MLTTDIVYRILNQILDEAKQDGGAPVSVAVCDKDGSLAGFLKMDGAAVRTGHLARHKAYTAARMQARTADFLARIKREHLDIRYFCDPDLTPLPGAAPLVNKEGEIIGSIGISGRPSEQDQAMADDVAARILRVLMQPVN</sequence>
<dbReference type="OrthoDB" id="1684899at2"/>
<name>A0A154BPM5_ANASB</name>
<dbReference type="Proteomes" id="UP000076268">
    <property type="component" value="Unassembled WGS sequence"/>
</dbReference>
<protein>
    <recommendedName>
        <fullName evidence="3">Heme-binding protein</fullName>
    </recommendedName>
</protein>
<dbReference type="STRING" id="1794912.AXX12_05690"/>
<dbReference type="AlphaFoldDB" id="A0A154BPM5"/>
<accession>A0A154BPM5</accession>
<evidence type="ECO:0000313" key="1">
    <source>
        <dbReference type="EMBL" id="KYZ75934.1"/>
    </source>
</evidence>
<keyword evidence="2" id="KW-1185">Reference proteome</keyword>
<evidence type="ECO:0000313" key="2">
    <source>
        <dbReference type="Proteomes" id="UP000076268"/>
    </source>
</evidence>
<dbReference type="SUPFAM" id="SSF143744">
    <property type="entry name" value="GlcG-like"/>
    <property type="match status" value="1"/>
</dbReference>
<dbReference type="EMBL" id="LSGP01000017">
    <property type="protein sequence ID" value="KYZ75934.1"/>
    <property type="molecule type" value="Genomic_DNA"/>
</dbReference>
<dbReference type="PANTHER" id="PTHR34309">
    <property type="entry name" value="SLR1406 PROTEIN"/>
    <property type="match status" value="1"/>
</dbReference>
<proteinExistence type="predicted"/>
<gene>
    <name evidence="1" type="ORF">AXX12_05690</name>
</gene>
<evidence type="ECO:0008006" key="3">
    <source>
        <dbReference type="Google" id="ProtNLM"/>
    </source>
</evidence>
<comment type="caution">
    <text evidence="1">The sequence shown here is derived from an EMBL/GenBank/DDBJ whole genome shotgun (WGS) entry which is preliminary data.</text>
</comment>
<organism evidence="1 2">
    <name type="scientific">Anaerosporomusa subterranea</name>
    <dbReference type="NCBI Taxonomy" id="1794912"/>
    <lineage>
        <taxon>Bacteria</taxon>
        <taxon>Bacillati</taxon>
        <taxon>Bacillota</taxon>
        <taxon>Negativicutes</taxon>
        <taxon>Acetonemataceae</taxon>
        <taxon>Anaerosporomusa</taxon>
    </lineage>
</organism>
<dbReference type="PANTHER" id="PTHR34309:SF10">
    <property type="entry name" value="SLR1406 PROTEIN"/>
    <property type="match status" value="1"/>
</dbReference>
<reference evidence="1 2" key="1">
    <citation type="submission" date="2016-02" db="EMBL/GenBank/DDBJ databases">
        <title>Anaerosporomusa subterraneum gen. nov., sp. nov., a spore-forming obligate anaerobe isolated from saprolite.</title>
        <authorList>
            <person name="Choi J.K."/>
            <person name="Shah M."/>
            <person name="Yee N."/>
        </authorList>
    </citation>
    <scope>NUCLEOTIDE SEQUENCE [LARGE SCALE GENOMIC DNA]</scope>
    <source>
        <strain evidence="1 2">RU4</strain>
    </source>
</reference>